<evidence type="ECO:0000259" key="2">
    <source>
        <dbReference type="PROSITE" id="PS50035"/>
    </source>
</evidence>
<keyword evidence="4" id="KW-1185">Reference proteome</keyword>
<dbReference type="PROSITE" id="PS50035">
    <property type="entry name" value="PLD"/>
    <property type="match status" value="2"/>
</dbReference>
<accession>A0ABW5EBF5</accession>
<comment type="caution">
    <text evidence="3">The sequence shown here is derived from an EMBL/GenBank/DDBJ whole genome shotgun (WGS) entry which is preliminary data.</text>
</comment>
<feature type="chain" id="PRO_5045733394" evidence="1">
    <location>
        <begin position="21"/>
        <end position="506"/>
    </location>
</feature>
<dbReference type="InterPro" id="IPR001736">
    <property type="entry name" value="PLipase_D/transphosphatidylase"/>
</dbReference>
<name>A0ABW5EBF5_9GAMM</name>
<keyword evidence="1" id="KW-0732">Signal</keyword>
<dbReference type="Proteomes" id="UP001597425">
    <property type="component" value="Unassembled WGS sequence"/>
</dbReference>
<dbReference type="InterPro" id="IPR025202">
    <property type="entry name" value="PLD-like_dom"/>
</dbReference>
<feature type="domain" description="PLD phosphodiesterase" evidence="2">
    <location>
        <begin position="163"/>
        <end position="190"/>
    </location>
</feature>
<feature type="signal peptide" evidence="1">
    <location>
        <begin position="1"/>
        <end position="20"/>
    </location>
</feature>
<gene>
    <name evidence="3" type="ORF">ACFSKX_09310</name>
</gene>
<dbReference type="Pfam" id="PF13091">
    <property type="entry name" value="PLDc_2"/>
    <property type="match status" value="2"/>
</dbReference>
<dbReference type="CDD" id="cd09113">
    <property type="entry name" value="PLDc_ymdC_like_2"/>
    <property type="match status" value="1"/>
</dbReference>
<dbReference type="CDD" id="cd09111">
    <property type="entry name" value="PLDc_ymdC_like_1"/>
    <property type="match status" value="1"/>
</dbReference>
<evidence type="ECO:0000256" key="1">
    <source>
        <dbReference type="SAM" id="SignalP"/>
    </source>
</evidence>
<dbReference type="SUPFAM" id="SSF56024">
    <property type="entry name" value="Phospholipase D/nuclease"/>
    <property type="match status" value="2"/>
</dbReference>
<organism evidence="3 4">
    <name type="scientific">Microbulbifer halophilus</name>
    <dbReference type="NCBI Taxonomy" id="453963"/>
    <lineage>
        <taxon>Bacteria</taxon>
        <taxon>Pseudomonadati</taxon>
        <taxon>Pseudomonadota</taxon>
        <taxon>Gammaproteobacteria</taxon>
        <taxon>Cellvibrionales</taxon>
        <taxon>Microbulbiferaceae</taxon>
        <taxon>Microbulbifer</taxon>
    </lineage>
</organism>
<evidence type="ECO:0000313" key="3">
    <source>
        <dbReference type="EMBL" id="MFD2310612.1"/>
    </source>
</evidence>
<dbReference type="SMART" id="SM00155">
    <property type="entry name" value="PLDc"/>
    <property type="match status" value="2"/>
</dbReference>
<feature type="domain" description="PLD phosphodiesterase" evidence="2">
    <location>
        <begin position="401"/>
        <end position="428"/>
    </location>
</feature>
<sequence length="506" mass="57232">MRRYLFPLLAFCLCACSGQAVFPEPPPRPPSYHLQAPAKAPLTAITDRLVRGRTGQTGVYPVTSAQNALSVRLAAIRAARRSIDIQYFLFRRDETGLLLTRALIRAADRGVRVRFLLDDFTTGDADRVLVALDRHRNIQIRLFNPFPHKSLRALEFFTDFARLQRRMHNKSFTVDNRVTFIGGRNLSNQYFGIDRDLNFGDLDMLAIGAVVPDISRQFDRYWNSPYSFPVQSVIDYRPVPDADLAFAEDLERNASTLLASDYGRNLASSPVIDALSDDANLWYWSDTRALYDPPGKVAQPPAAGRQFAGRELMEKITAARRELIVISPYMLPGEHYLQQLIDAAQSGVEVHILTNSLASSDVLLVHGAYRKYRRPLLRAGIHLYELSSELKYKQDNWNGESRSLLHAKAFVVDRNTLYVGSFNLDNRSILLNTELGLLIDSPQLAGEVAENFIRNVGDNAWRLELRGEQIVWHRADGKRHSTDPGTSWWQRLGSVVSGWLPIEPLL</sequence>
<protein>
    <submittedName>
        <fullName evidence="3">Phospholipase D family protein</fullName>
    </submittedName>
</protein>
<evidence type="ECO:0000313" key="4">
    <source>
        <dbReference type="Proteomes" id="UP001597425"/>
    </source>
</evidence>
<dbReference type="PANTHER" id="PTHR21248">
    <property type="entry name" value="CARDIOLIPIN SYNTHASE"/>
    <property type="match status" value="1"/>
</dbReference>
<dbReference type="PANTHER" id="PTHR21248:SF12">
    <property type="entry name" value="CARDIOLIPIN SYNTHASE C"/>
    <property type="match status" value="1"/>
</dbReference>
<proteinExistence type="predicted"/>
<dbReference type="EMBL" id="JBHUJD010000010">
    <property type="protein sequence ID" value="MFD2310612.1"/>
    <property type="molecule type" value="Genomic_DNA"/>
</dbReference>
<dbReference type="Gene3D" id="3.30.870.10">
    <property type="entry name" value="Endonuclease Chain A"/>
    <property type="match status" value="2"/>
</dbReference>
<reference evidence="4" key="1">
    <citation type="journal article" date="2019" name="Int. J. Syst. Evol. Microbiol.">
        <title>The Global Catalogue of Microorganisms (GCM) 10K type strain sequencing project: providing services to taxonomists for standard genome sequencing and annotation.</title>
        <authorList>
            <consortium name="The Broad Institute Genomics Platform"/>
            <consortium name="The Broad Institute Genome Sequencing Center for Infectious Disease"/>
            <person name="Wu L."/>
            <person name="Ma J."/>
        </authorList>
    </citation>
    <scope>NUCLEOTIDE SEQUENCE [LARGE SCALE GENOMIC DNA]</scope>
    <source>
        <strain evidence="4">KCTC 12848</strain>
    </source>
</reference>